<comment type="caution">
    <text evidence="2">The sequence shown here is derived from an EMBL/GenBank/DDBJ whole genome shotgun (WGS) entry which is preliminary data.</text>
</comment>
<name>A0A9N7Z6N9_PLEPL</name>
<protein>
    <submittedName>
        <fullName evidence="2">Uncharacterized protein</fullName>
    </submittedName>
</protein>
<sequence length="119" mass="12468">MSGESVTDIVKLISQPGLLALTTASQRFPLIKKHPGVCKRVTELSSSLGLCLESPLGSPVRAWLLPPSPHLTGRLAPAGGGGRNSDSADALPRDSADTVHMKVDVGLTESENLNKEDNS</sequence>
<evidence type="ECO:0000256" key="1">
    <source>
        <dbReference type="SAM" id="MobiDB-lite"/>
    </source>
</evidence>
<dbReference type="EMBL" id="CADEAL010004102">
    <property type="protein sequence ID" value="CAB1451787.1"/>
    <property type="molecule type" value="Genomic_DNA"/>
</dbReference>
<organism evidence="2 3">
    <name type="scientific">Pleuronectes platessa</name>
    <name type="common">European plaice</name>
    <dbReference type="NCBI Taxonomy" id="8262"/>
    <lineage>
        <taxon>Eukaryota</taxon>
        <taxon>Metazoa</taxon>
        <taxon>Chordata</taxon>
        <taxon>Craniata</taxon>
        <taxon>Vertebrata</taxon>
        <taxon>Euteleostomi</taxon>
        <taxon>Actinopterygii</taxon>
        <taxon>Neopterygii</taxon>
        <taxon>Teleostei</taxon>
        <taxon>Neoteleostei</taxon>
        <taxon>Acanthomorphata</taxon>
        <taxon>Carangaria</taxon>
        <taxon>Pleuronectiformes</taxon>
        <taxon>Pleuronectoidei</taxon>
        <taxon>Pleuronectidae</taxon>
        <taxon>Pleuronectes</taxon>
    </lineage>
</organism>
<dbReference type="AlphaFoldDB" id="A0A9N7Z6N9"/>
<accession>A0A9N7Z6N9</accession>
<keyword evidence="3" id="KW-1185">Reference proteome</keyword>
<dbReference type="Proteomes" id="UP001153269">
    <property type="component" value="Unassembled WGS sequence"/>
</dbReference>
<proteinExistence type="predicted"/>
<evidence type="ECO:0000313" key="2">
    <source>
        <dbReference type="EMBL" id="CAB1451787.1"/>
    </source>
</evidence>
<gene>
    <name evidence="2" type="ORF">PLEPLA_LOCUS39513</name>
</gene>
<evidence type="ECO:0000313" key="3">
    <source>
        <dbReference type="Proteomes" id="UP001153269"/>
    </source>
</evidence>
<reference evidence="2" key="1">
    <citation type="submission" date="2020-03" db="EMBL/GenBank/DDBJ databases">
        <authorList>
            <person name="Weist P."/>
        </authorList>
    </citation>
    <scope>NUCLEOTIDE SEQUENCE</scope>
</reference>
<feature type="region of interest" description="Disordered" evidence="1">
    <location>
        <begin position="71"/>
        <end position="98"/>
    </location>
</feature>